<reference evidence="7" key="1">
    <citation type="submission" date="2016-07" db="EMBL/GenBank/DDBJ databases">
        <title>Comparative genomics of the Campylobacter concisus group.</title>
        <authorList>
            <person name="Miller W.G."/>
            <person name="Yee E."/>
            <person name="Chapman M.H."/>
            <person name="Huynh S."/>
            <person name="Bono J.L."/>
            <person name="On S.L.W."/>
            <person name="StLeger J."/>
            <person name="Foster G."/>
            <person name="Parker C.T."/>
        </authorList>
    </citation>
    <scope>NUCLEOTIDE SEQUENCE</scope>
    <source>
        <strain evidence="7">525.92</strain>
    </source>
</reference>
<proteinExistence type="predicted"/>
<evidence type="ECO:0000256" key="5">
    <source>
        <dbReference type="ARBA" id="ARBA00023014"/>
    </source>
</evidence>
<dbReference type="PROSITE" id="PS51918">
    <property type="entry name" value="RADICAL_SAM"/>
    <property type="match status" value="1"/>
</dbReference>
<dbReference type="HOGENOM" id="CLU_044464_0_0_7"/>
<evidence type="ECO:0000313" key="7">
    <source>
        <dbReference type="EMBL" id="EAU00846.1"/>
    </source>
</evidence>
<dbReference type="GO" id="GO:0003824">
    <property type="term" value="F:catalytic activity"/>
    <property type="evidence" value="ECO:0007669"/>
    <property type="project" value="InterPro"/>
</dbReference>
<keyword evidence="4" id="KW-0408">Iron</keyword>
<keyword evidence="8" id="KW-1185">Reference proteome</keyword>
<evidence type="ECO:0000259" key="6">
    <source>
        <dbReference type="PROSITE" id="PS51918"/>
    </source>
</evidence>
<protein>
    <submittedName>
        <fullName evidence="7">Radical SAM superfamily enzyme, MoaA/NifB/PqqE/SkfB family</fullName>
    </submittedName>
</protein>
<dbReference type="InterPro" id="IPR006638">
    <property type="entry name" value="Elp3/MiaA/NifB-like_rSAM"/>
</dbReference>
<dbReference type="GO" id="GO:0046872">
    <property type="term" value="F:metal ion binding"/>
    <property type="evidence" value="ECO:0007669"/>
    <property type="project" value="UniProtKB-KW"/>
</dbReference>
<keyword evidence="5" id="KW-0411">Iron-sulfur</keyword>
<dbReference type="AlphaFoldDB" id="A7H190"/>
<keyword evidence="3" id="KW-0479">Metal-binding</keyword>
<keyword evidence="2" id="KW-0949">S-adenosyl-L-methionine</keyword>
<sequence length="294" mass="32774">MQYQGTIYRPPLEANTPLLPVTQGCSHNKCTFCNMYQGVPFRVLPNEQIEAYLRQIAQIYARVQNLDRIYLVGADPFALSATRLTKIAELIKNYLPNIKTITMYARVDNIASKSDEALKMLKVADINDLYVGVESGDDDALKALNKGYDAQQIKTQCLRLNEAGIAHNDLLMLGTGGAKRGEEVAKATAKLQNQIRPGKILLNTMSAFEDTKLNEDIKAGRFIPASERENLEEEVVLLENLELPNTYFWAAHPLDAVAIAGDLTQKEEMIRTLKHAANTINSGSYRQTSRRGTL</sequence>
<dbReference type="SUPFAM" id="SSF102114">
    <property type="entry name" value="Radical SAM enzymes"/>
    <property type="match status" value="1"/>
</dbReference>
<name>A7H190_CAMC5</name>
<evidence type="ECO:0000313" key="8">
    <source>
        <dbReference type="Proteomes" id="UP000006380"/>
    </source>
</evidence>
<dbReference type="SFLD" id="SFLDG01082">
    <property type="entry name" value="B12-binding_domain_containing"/>
    <property type="match status" value="1"/>
</dbReference>
<gene>
    <name evidence="7" type="ORF">CCV52592_2061</name>
</gene>
<dbReference type="InterPro" id="IPR051198">
    <property type="entry name" value="BchE-like"/>
</dbReference>
<dbReference type="InterPro" id="IPR023404">
    <property type="entry name" value="rSAM_horseshoe"/>
</dbReference>
<feature type="domain" description="Radical SAM core" evidence="6">
    <location>
        <begin position="11"/>
        <end position="253"/>
    </location>
</feature>
<accession>A7H190</accession>
<dbReference type="Gene3D" id="3.80.30.20">
    <property type="entry name" value="tm_1862 like domain"/>
    <property type="match status" value="1"/>
</dbReference>
<evidence type="ECO:0000256" key="3">
    <source>
        <dbReference type="ARBA" id="ARBA00022723"/>
    </source>
</evidence>
<dbReference type="PANTHER" id="PTHR43409:SF4">
    <property type="entry name" value="RADICAL SAM SUPERFAMILY PROTEIN"/>
    <property type="match status" value="1"/>
</dbReference>
<dbReference type="Pfam" id="PF04055">
    <property type="entry name" value="Radical_SAM"/>
    <property type="match status" value="1"/>
</dbReference>
<dbReference type="EMBL" id="CP000767">
    <property type="protein sequence ID" value="EAU00846.1"/>
    <property type="molecule type" value="Genomic_DNA"/>
</dbReference>
<dbReference type="OrthoDB" id="5470216at2"/>
<dbReference type="RefSeq" id="WP_009649670.1">
    <property type="nucleotide sequence ID" value="NC_009715.2"/>
</dbReference>
<dbReference type="SFLD" id="SFLDG01095">
    <property type="entry name" value="Uncharacterised_Radical_SAM_Su"/>
    <property type="match status" value="1"/>
</dbReference>
<dbReference type="STRING" id="360105.CCV52592_2061"/>
<dbReference type="GO" id="GO:0051536">
    <property type="term" value="F:iron-sulfur cluster binding"/>
    <property type="evidence" value="ECO:0007669"/>
    <property type="project" value="UniProtKB-KW"/>
</dbReference>
<evidence type="ECO:0000256" key="4">
    <source>
        <dbReference type="ARBA" id="ARBA00023004"/>
    </source>
</evidence>
<dbReference type="Proteomes" id="UP000006380">
    <property type="component" value="Chromosome"/>
</dbReference>
<evidence type="ECO:0000256" key="1">
    <source>
        <dbReference type="ARBA" id="ARBA00001966"/>
    </source>
</evidence>
<dbReference type="SMART" id="SM00729">
    <property type="entry name" value="Elp3"/>
    <property type="match status" value="1"/>
</dbReference>
<dbReference type="PANTHER" id="PTHR43409">
    <property type="entry name" value="ANAEROBIC MAGNESIUM-PROTOPORPHYRIN IX MONOMETHYL ESTER CYCLASE-RELATED"/>
    <property type="match status" value="1"/>
</dbReference>
<dbReference type="CDD" id="cd01335">
    <property type="entry name" value="Radical_SAM"/>
    <property type="match status" value="1"/>
</dbReference>
<comment type="cofactor">
    <cofactor evidence="1">
        <name>[4Fe-4S] cluster</name>
        <dbReference type="ChEBI" id="CHEBI:49883"/>
    </cofactor>
</comment>
<dbReference type="KEGG" id="ccv:CCV52592_2061"/>
<dbReference type="InterPro" id="IPR058240">
    <property type="entry name" value="rSAM_sf"/>
</dbReference>
<evidence type="ECO:0000256" key="2">
    <source>
        <dbReference type="ARBA" id="ARBA00022691"/>
    </source>
</evidence>
<dbReference type="InterPro" id="IPR007197">
    <property type="entry name" value="rSAM"/>
</dbReference>
<dbReference type="SFLD" id="SFLDS00029">
    <property type="entry name" value="Radical_SAM"/>
    <property type="match status" value="1"/>
</dbReference>
<organism evidence="7 8">
    <name type="scientific">Campylobacter curvus (strain 525.92)</name>
    <dbReference type="NCBI Taxonomy" id="360105"/>
    <lineage>
        <taxon>Bacteria</taxon>
        <taxon>Pseudomonadati</taxon>
        <taxon>Campylobacterota</taxon>
        <taxon>Epsilonproteobacteria</taxon>
        <taxon>Campylobacterales</taxon>
        <taxon>Campylobacteraceae</taxon>
        <taxon>Campylobacter</taxon>
    </lineage>
</organism>